<dbReference type="NCBIfam" id="TIGR00233">
    <property type="entry name" value="trpS"/>
    <property type="match status" value="1"/>
</dbReference>
<dbReference type="InterPro" id="IPR001412">
    <property type="entry name" value="aa-tRNA-synth_I_CS"/>
</dbReference>
<dbReference type="GO" id="GO:0005737">
    <property type="term" value="C:cytoplasm"/>
    <property type="evidence" value="ECO:0007669"/>
    <property type="project" value="TreeGrafter"/>
</dbReference>
<name>A0A8S9SSP4_BRACR</name>
<evidence type="ECO:0000313" key="11">
    <source>
        <dbReference type="EMBL" id="KAF3604791.1"/>
    </source>
</evidence>
<keyword evidence="6 10" id="KW-0067">ATP-binding</keyword>
<dbReference type="GO" id="GO:0048608">
    <property type="term" value="P:reproductive structure development"/>
    <property type="evidence" value="ECO:0007669"/>
    <property type="project" value="UniProtKB-ARBA"/>
</dbReference>
<evidence type="ECO:0000256" key="4">
    <source>
        <dbReference type="ARBA" id="ARBA00022598"/>
    </source>
</evidence>
<dbReference type="InterPro" id="IPR002306">
    <property type="entry name" value="Trp-tRNA-ligase"/>
</dbReference>
<proteinExistence type="inferred from homology"/>
<evidence type="ECO:0000256" key="1">
    <source>
        <dbReference type="ARBA" id="ARBA00005594"/>
    </source>
</evidence>
<evidence type="ECO:0000256" key="2">
    <source>
        <dbReference type="ARBA" id="ARBA00013161"/>
    </source>
</evidence>
<evidence type="ECO:0000256" key="7">
    <source>
        <dbReference type="ARBA" id="ARBA00022917"/>
    </source>
</evidence>
<evidence type="ECO:0000313" key="12">
    <source>
        <dbReference type="Proteomes" id="UP000712600"/>
    </source>
</evidence>
<evidence type="ECO:0000256" key="5">
    <source>
        <dbReference type="ARBA" id="ARBA00022741"/>
    </source>
</evidence>
<dbReference type="GO" id="GO:0006436">
    <property type="term" value="P:tryptophanyl-tRNA aminoacylation"/>
    <property type="evidence" value="ECO:0007669"/>
    <property type="project" value="InterPro"/>
</dbReference>
<dbReference type="GO" id="GO:0005524">
    <property type="term" value="F:ATP binding"/>
    <property type="evidence" value="ECO:0007669"/>
    <property type="project" value="UniProtKB-KW"/>
</dbReference>
<dbReference type="Pfam" id="PF00579">
    <property type="entry name" value="tRNA-synt_1b"/>
    <property type="match status" value="2"/>
</dbReference>
<evidence type="ECO:0000256" key="6">
    <source>
        <dbReference type="ARBA" id="ARBA00022840"/>
    </source>
</evidence>
<evidence type="ECO:0000256" key="3">
    <source>
        <dbReference type="ARBA" id="ARBA00013782"/>
    </source>
</evidence>
<keyword evidence="4 10" id="KW-0436">Ligase</keyword>
<evidence type="ECO:0000256" key="8">
    <source>
        <dbReference type="ARBA" id="ARBA00023146"/>
    </source>
</evidence>
<dbReference type="FunFam" id="1.10.240.10:FF:000003">
    <property type="entry name" value="Tryptophan--tRNA ligase, cytoplasmic"/>
    <property type="match status" value="1"/>
</dbReference>
<evidence type="ECO:0000256" key="10">
    <source>
        <dbReference type="RuleBase" id="RU363036"/>
    </source>
</evidence>
<dbReference type="GO" id="GO:0004830">
    <property type="term" value="F:tryptophan-tRNA ligase activity"/>
    <property type="evidence" value="ECO:0007669"/>
    <property type="project" value="UniProtKB-EC"/>
</dbReference>
<dbReference type="CDD" id="cd00806">
    <property type="entry name" value="TrpRS_core"/>
    <property type="match status" value="1"/>
</dbReference>
<dbReference type="AlphaFoldDB" id="A0A8S9SSP4"/>
<keyword evidence="8 10" id="KW-0030">Aminoacyl-tRNA synthetase</keyword>
<keyword evidence="7 10" id="KW-0648">Protein biosynthesis</keyword>
<dbReference type="EMBL" id="QGKX02000004">
    <property type="protein sequence ID" value="KAF3604791.1"/>
    <property type="molecule type" value="Genomic_DNA"/>
</dbReference>
<reference evidence="11" key="1">
    <citation type="submission" date="2019-12" db="EMBL/GenBank/DDBJ databases">
        <title>Genome sequencing and annotation of Brassica cretica.</title>
        <authorList>
            <person name="Studholme D.J."/>
            <person name="Sarris P."/>
        </authorList>
    </citation>
    <scope>NUCLEOTIDE SEQUENCE</scope>
    <source>
        <strain evidence="11">PFS-109/04</strain>
        <tissue evidence="11">Leaf</tissue>
    </source>
</reference>
<dbReference type="InterPro" id="IPR002305">
    <property type="entry name" value="aa-tRNA-synth_Ic"/>
</dbReference>
<keyword evidence="5 10" id="KW-0547">Nucleotide-binding</keyword>
<protein>
    <recommendedName>
        <fullName evidence="3">Tryptophan--tRNA ligase, cytoplasmic</fullName>
        <ecNumber evidence="2">6.1.1.2</ecNumber>
    </recommendedName>
    <alternativeName>
        <fullName evidence="9">Tryptophanyl-tRNA synthetase</fullName>
    </alternativeName>
</protein>
<dbReference type="Proteomes" id="UP000712600">
    <property type="component" value="Unassembled WGS sequence"/>
</dbReference>
<dbReference type="PROSITE" id="PS00178">
    <property type="entry name" value="AA_TRNA_LIGASE_I"/>
    <property type="match status" value="1"/>
</dbReference>
<dbReference type="PRINTS" id="PR01039">
    <property type="entry name" value="TRNASYNTHTRP"/>
</dbReference>
<dbReference type="PANTHER" id="PTHR10055:SF1">
    <property type="entry name" value="TRYPTOPHAN--TRNA LIGASE, CYTOPLASMIC"/>
    <property type="match status" value="1"/>
</dbReference>
<dbReference type="EC" id="6.1.1.2" evidence="2"/>
<dbReference type="InterPro" id="IPR014729">
    <property type="entry name" value="Rossmann-like_a/b/a_fold"/>
</dbReference>
<dbReference type="Gene3D" id="3.40.50.620">
    <property type="entry name" value="HUPs"/>
    <property type="match status" value="2"/>
</dbReference>
<sequence>MEVDKKEEIASESSEEQVVNPWEVSAKDGGKIDYDKLIDQFGCQRLDESLIDRVKRLTSRQPHVFLRRGVFFAHRDFDLVLDAYERGDKFYLYTGRGPSSEALHLGHLIPFMFTKYLQEAFKVPLVIQLTDDEKCMWKNLSVEESQRLARENAKDIIACGFDVTKTFIFSDFDYVGGYLQEAFKVPLVIQLTDDEKCMWKNLSVEESQRLARENAKDIIACGFDVTKTFIFSDFDYVGGAFYKNMVKVAKCVTLNKAMGIFGFSGEDHIGKLSFPPVQAVPSFPSSFPHLFPGKDKLRCLIPCAIDQDPYFRMTRDVAPRLGYSKPALIESSFFPALQASGENGKMSASDPNSAIYVTDTAKDIKNKINRYAFSGGQDSIEKHREIGANLEVDIPVKYLSFFLEDDAELEHIKKEYGEGRMLTGEVKKRLTEVLTEMVERHRMARAAVTDEMVDAFMAVRPLPNMFE</sequence>
<comment type="similarity">
    <text evidence="1 10">Belongs to the class-I aminoacyl-tRNA synthetase family.</text>
</comment>
<gene>
    <name evidence="11" type="ORF">F2Q69_00039205</name>
</gene>
<dbReference type="Gene3D" id="1.10.240.10">
    <property type="entry name" value="Tyrosyl-Transfer RNA Synthetase"/>
    <property type="match status" value="1"/>
</dbReference>
<accession>A0A8S9SSP4</accession>
<evidence type="ECO:0000256" key="9">
    <source>
        <dbReference type="ARBA" id="ARBA00030268"/>
    </source>
</evidence>
<organism evidence="11 12">
    <name type="scientific">Brassica cretica</name>
    <name type="common">Mustard</name>
    <dbReference type="NCBI Taxonomy" id="69181"/>
    <lineage>
        <taxon>Eukaryota</taxon>
        <taxon>Viridiplantae</taxon>
        <taxon>Streptophyta</taxon>
        <taxon>Embryophyta</taxon>
        <taxon>Tracheophyta</taxon>
        <taxon>Spermatophyta</taxon>
        <taxon>Magnoliopsida</taxon>
        <taxon>eudicotyledons</taxon>
        <taxon>Gunneridae</taxon>
        <taxon>Pentapetalae</taxon>
        <taxon>rosids</taxon>
        <taxon>malvids</taxon>
        <taxon>Brassicales</taxon>
        <taxon>Brassicaceae</taxon>
        <taxon>Brassiceae</taxon>
        <taxon>Brassica</taxon>
    </lineage>
</organism>
<comment type="caution">
    <text evidence="11">The sequence shown here is derived from an EMBL/GenBank/DDBJ whole genome shotgun (WGS) entry which is preliminary data.</text>
</comment>
<dbReference type="PANTHER" id="PTHR10055">
    <property type="entry name" value="TRYPTOPHANYL-TRNA SYNTHETASE"/>
    <property type="match status" value="1"/>
</dbReference>
<dbReference type="SUPFAM" id="SSF52374">
    <property type="entry name" value="Nucleotidylyl transferase"/>
    <property type="match status" value="2"/>
</dbReference>
<dbReference type="GO" id="GO:0009791">
    <property type="term" value="P:post-embryonic development"/>
    <property type="evidence" value="ECO:0007669"/>
    <property type="project" value="UniProtKB-ARBA"/>
</dbReference>